<dbReference type="SUPFAM" id="SSF47216">
    <property type="entry name" value="Proteasome activator"/>
    <property type="match status" value="1"/>
</dbReference>
<dbReference type="InParanoid" id="B8CA04"/>
<dbReference type="InterPro" id="IPR036252">
    <property type="entry name" value="Proteasome_activ_sf"/>
</dbReference>
<dbReference type="PANTHER" id="PTHR10660:SF2">
    <property type="entry name" value="LD45860P"/>
    <property type="match status" value="1"/>
</dbReference>
<dbReference type="GO" id="GO:0005737">
    <property type="term" value="C:cytoplasm"/>
    <property type="evidence" value="ECO:0000318"/>
    <property type="project" value="GO_Central"/>
</dbReference>
<dbReference type="GO" id="GO:2000045">
    <property type="term" value="P:regulation of G1/S transition of mitotic cell cycle"/>
    <property type="evidence" value="ECO:0000318"/>
    <property type="project" value="GO_Central"/>
</dbReference>
<dbReference type="PANTHER" id="PTHR10660">
    <property type="entry name" value="PROTEASOME REGULATOR PA28"/>
    <property type="match status" value="1"/>
</dbReference>
<name>B8CA04_THAPS</name>
<dbReference type="eggNOG" id="ENOG502SGM9">
    <property type="taxonomic scope" value="Eukaryota"/>
</dbReference>
<evidence type="ECO:0000313" key="6">
    <source>
        <dbReference type="Proteomes" id="UP000001449"/>
    </source>
</evidence>
<evidence type="ECO:0000256" key="3">
    <source>
        <dbReference type="SAM" id="MobiDB-lite"/>
    </source>
</evidence>
<dbReference type="Gene3D" id="1.20.120.180">
    <property type="entry name" value="Proteasome activator pa28, C-terminal domain"/>
    <property type="match status" value="1"/>
</dbReference>
<dbReference type="Pfam" id="PF02252">
    <property type="entry name" value="PA28_C"/>
    <property type="match status" value="1"/>
</dbReference>
<feature type="region of interest" description="Disordered" evidence="3">
    <location>
        <begin position="146"/>
        <end position="193"/>
    </location>
</feature>
<evidence type="ECO:0000259" key="4">
    <source>
        <dbReference type="Pfam" id="PF02252"/>
    </source>
</evidence>
<evidence type="ECO:0000313" key="5">
    <source>
        <dbReference type="EMBL" id="EED89419.1"/>
    </source>
</evidence>
<dbReference type="PaxDb" id="35128-Thaps8968"/>
<organism evidence="5 6">
    <name type="scientific">Thalassiosira pseudonana</name>
    <name type="common">Marine diatom</name>
    <name type="synonym">Cyclotella nana</name>
    <dbReference type="NCBI Taxonomy" id="35128"/>
    <lineage>
        <taxon>Eukaryota</taxon>
        <taxon>Sar</taxon>
        <taxon>Stramenopiles</taxon>
        <taxon>Ochrophyta</taxon>
        <taxon>Bacillariophyta</taxon>
        <taxon>Coscinodiscophyceae</taxon>
        <taxon>Thalassiosirophycidae</taxon>
        <taxon>Thalassiosirales</taxon>
        <taxon>Thalassiosiraceae</taxon>
        <taxon>Thalassiosira</taxon>
    </lineage>
</organism>
<comment type="similarity">
    <text evidence="1">Belongs to the PA28 family.</text>
</comment>
<feature type="domain" description="Proteasome activator PA28 C-terminal" evidence="4">
    <location>
        <begin position="62"/>
        <end position="150"/>
    </location>
</feature>
<dbReference type="AlphaFoldDB" id="B8CA04"/>
<dbReference type="KEGG" id="tps:THAPSDRAFT_8968"/>
<dbReference type="EMBL" id="CM000647">
    <property type="protein sequence ID" value="EED89419.1"/>
    <property type="molecule type" value="Genomic_DNA"/>
</dbReference>
<feature type="compositionally biased region" description="Low complexity" evidence="3">
    <location>
        <begin position="151"/>
        <end position="163"/>
    </location>
</feature>
<sequence length="259" mass="27586">MTLVSSYRTASSADAKSLLNAGPATLADLTSILASAPHSASSLSDAESAFAALLASSSSVEQTNATVDTLYNSVRSALSTGVSQIRTLERFVMLHIPQMEDGNNFGVTVQMMFGKLLKEEREKMEKALGDSSKYYEKRADAVDKFTHLPKTSTSETTSTSSSTATGGKEGDESKTSSSTVKETKVTTPVDTSGMPNVHRVKALAALDAQMYMELMGALQSTVDGWCVILDNLEKNWEKLENPRGKGYGGYGSGGSSMVY</sequence>
<dbReference type="GO" id="GO:0008537">
    <property type="term" value="C:proteasome activator complex"/>
    <property type="evidence" value="ECO:0007669"/>
    <property type="project" value="InterPro"/>
</dbReference>
<accession>B8CA04</accession>
<dbReference type="Proteomes" id="UP000001449">
    <property type="component" value="Chromosome 12"/>
</dbReference>
<reference evidence="5 6" key="1">
    <citation type="journal article" date="2004" name="Science">
        <title>The genome of the diatom Thalassiosira pseudonana: ecology, evolution, and metabolism.</title>
        <authorList>
            <person name="Armbrust E.V."/>
            <person name="Berges J.A."/>
            <person name="Bowler C."/>
            <person name="Green B.R."/>
            <person name="Martinez D."/>
            <person name="Putnam N.H."/>
            <person name="Zhou S."/>
            <person name="Allen A.E."/>
            <person name="Apt K.E."/>
            <person name="Bechner M."/>
            <person name="Brzezinski M.A."/>
            <person name="Chaal B.K."/>
            <person name="Chiovitti A."/>
            <person name="Davis A.K."/>
            <person name="Demarest M.S."/>
            <person name="Detter J.C."/>
            <person name="Glavina T."/>
            <person name="Goodstein D."/>
            <person name="Hadi M.Z."/>
            <person name="Hellsten U."/>
            <person name="Hildebrand M."/>
            <person name="Jenkins B.D."/>
            <person name="Jurka J."/>
            <person name="Kapitonov V.V."/>
            <person name="Kroger N."/>
            <person name="Lau W.W."/>
            <person name="Lane T.W."/>
            <person name="Larimer F.W."/>
            <person name="Lippmeier J.C."/>
            <person name="Lucas S."/>
            <person name="Medina M."/>
            <person name="Montsant A."/>
            <person name="Obornik M."/>
            <person name="Parker M.S."/>
            <person name="Palenik B."/>
            <person name="Pazour G.J."/>
            <person name="Richardson P.M."/>
            <person name="Rynearson T.A."/>
            <person name="Saito M.A."/>
            <person name="Schwartz D.C."/>
            <person name="Thamatrakoln K."/>
            <person name="Valentin K."/>
            <person name="Vardi A."/>
            <person name="Wilkerson F.P."/>
            <person name="Rokhsar D.S."/>
        </authorList>
    </citation>
    <scope>NUCLEOTIDE SEQUENCE [LARGE SCALE GENOMIC DNA]</scope>
    <source>
        <strain evidence="5 6">CCMP1335</strain>
    </source>
</reference>
<dbReference type="GO" id="GO:0061133">
    <property type="term" value="F:endopeptidase activator activity"/>
    <property type="evidence" value="ECO:0000318"/>
    <property type="project" value="GO_Central"/>
</dbReference>
<evidence type="ECO:0000256" key="1">
    <source>
        <dbReference type="ARBA" id="ARBA00005883"/>
    </source>
</evidence>
<reference evidence="5 6" key="2">
    <citation type="journal article" date="2008" name="Nature">
        <title>The Phaeodactylum genome reveals the evolutionary history of diatom genomes.</title>
        <authorList>
            <person name="Bowler C."/>
            <person name="Allen A.E."/>
            <person name="Badger J.H."/>
            <person name="Grimwood J."/>
            <person name="Jabbari K."/>
            <person name="Kuo A."/>
            <person name="Maheswari U."/>
            <person name="Martens C."/>
            <person name="Maumus F."/>
            <person name="Otillar R.P."/>
            <person name="Rayko E."/>
            <person name="Salamov A."/>
            <person name="Vandepoele K."/>
            <person name="Beszteri B."/>
            <person name="Gruber A."/>
            <person name="Heijde M."/>
            <person name="Katinka M."/>
            <person name="Mock T."/>
            <person name="Valentin K."/>
            <person name="Verret F."/>
            <person name="Berges J.A."/>
            <person name="Brownlee C."/>
            <person name="Cadoret J.P."/>
            <person name="Chiovitti A."/>
            <person name="Choi C.J."/>
            <person name="Coesel S."/>
            <person name="De Martino A."/>
            <person name="Detter J.C."/>
            <person name="Durkin C."/>
            <person name="Falciatore A."/>
            <person name="Fournet J."/>
            <person name="Haruta M."/>
            <person name="Huysman M.J."/>
            <person name="Jenkins B.D."/>
            <person name="Jiroutova K."/>
            <person name="Jorgensen R.E."/>
            <person name="Joubert Y."/>
            <person name="Kaplan A."/>
            <person name="Kroger N."/>
            <person name="Kroth P.G."/>
            <person name="La Roche J."/>
            <person name="Lindquist E."/>
            <person name="Lommer M."/>
            <person name="Martin-Jezequel V."/>
            <person name="Lopez P.J."/>
            <person name="Lucas S."/>
            <person name="Mangogna M."/>
            <person name="McGinnis K."/>
            <person name="Medlin L.K."/>
            <person name="Montsant A."/>
            <person name="Oudot-Le Secq M.P."/>
            <person name="Napoli C."/>
            <person name="Obornik M."/>
            <person name="Parker M.S."/>
            <person name="Petit J.L."/>
            <person name="Porcel B.M."/>
            <person name="Poulsen N."/>
            <person name="Robison M."/>
            <person name="Rychlewski L."/>
            <person name="Rynearson T.A."/>
            <person name="Schmutz J."/>
            <person name="Shapiro H."/>
            <person name="Siaut M."/>
            <person name="Stanley M."/>
            <person name="Sussman M.R."/>
            <person name="Taylor A.R."/>
            <person name="Vardi A."/>
            <person name="von Dassow P."/>
            <person name="Vyverman W."/>
            <person name="Willis A."/>
            <person name="Wyrwicz L.S."/>
            <person name="Rokhsar D.S."/>
            <person name="Weissenbach J."/>
            <person name="Armbrust E.V."/>
            <person name="Green B.R."/>
            <person name="Van de Peer Y."/>
            <person name="Grigoriev I.V."/>
        </authorList>
    </citation>
    <scope>NUCLEOTIDE SEQUENCE [LARGE SCALE GENOMIC DNA]</scope>
    <source>
        <strain evidence="5 6">CCMP1335</strain>
    </source>
</reference>
<evidence type="ECO:0000256" key="2">
    <source>
        <dbReference type="ARBA" id="ARBA00022942"/>
    </source>
</evidence>
<dbReference type="GO" id="GO:0061136">
    <property type="term" value="P:regulation of proteasomal protein catabolic process"/>
    <property type="evidence" value="ECO:0000318"/>
    <property type="project" value="GO_Central"/>
</dbReference>
<keyword evidence="2" id="KW-0647">Proteasome</keyword>
<dbReference type="OMA" id="WQRATAY"/>
<dbReference type="RefSeq" id="XP_002292958.1">
    <property type="nucleotide sequence ID" value="XM_002292922.1"/>
</dbReference>
<keyword evidence="6" id="KW-1185">Reference proteome</keyword>
<dbReference type="STRING" id="35128.B8CA04"/>
<gene>
    <name evidence="5" type="ORF">THAPSDRAFT_8968</name>
</gene>
<protein>
    <recommendedName>
        <fullName evidence="4">Proteasome activator PA28 C-terminal domain-containing protein</fullName>
    </recommendedName>
</protein>
<dbReference type="InterPro" id="IPR009077">
    <property type="entry name" value="Proteasome_activ_PA28"/>
</dbReference>
<dbReference type="GO" id="GO:0005654">
    <property type="term" value="C:nucleoplasm"/>
    <property type="evidence" value="ECO:0000318"/>
    <property type="project" value="GO_Central"/>
</dbReference>
<dbReference type="InterPro" id="IPR036997">
    <property type="entry name" value="PA28_C_sf"/>
</dbReference>
<dbReference type="HOGENOM" id="CLU_079228_0_0_1"/>
<dbReference type="GeneID" id="7443245"/>
<dbReference type="InterPro" id="IPR003186">
    <property type="entry name" value="PA28_C"/>
</dbReference>
<proteinExistence type="inferred from homology"/>